<dbReference type="Proteomes" id="UP001178507">
    <property type="component" value="Unassembled WGS sequence"/>
</dbReference>
<dbReference type="GO" id="GO:0003341">
    <property type="term" value="P:cilium movement"/>
    <property type="evidence" value="ECO:0007669"/>
    <property type="project" value="TreeGrafter"/>
</dbReference>
<evidence type="ECO:0000313" key="4">
    <source>
        <dbReference type="Proteomes" id="UP001178507"/>
    </source>
</evidence>
<dbReference type="InterPro" id="IPR052628">
    <property type="entry name" value="CFAP70"/>
</dbReference>
<keyword evidence="4" id="KW-1185">Reference proteome</keyword>
<evidence type="ECO:0000313" key="3">
    <source>
        <dbReference type="EMBL" id="CAJ1384144.1"/>
    </source>
</evidence>
<accession>A0AA36IAY1</accession>
<dbReference type="EMBL" id="CAUJNA010001090">
    <property type="protein sequence ID" value="CAJ1384144.1"/>
    <property type="molecule type" value="Genomic_DNA"/>
</dbReference>
<dbReference type="PANTHER" id="PTHR44314">
    <property type="entry name" value="CILIA- AND FLAGELLA-ASSOCIATED PROTEIN 70"/>
    <property type="match status" value="1"/>
</dbReference>
<evidence type="ECO:0000256" key="2">
    <source>
        <dbReference type="ARBA" id="ARBA00022803"/>
    </source>
</evidence>
<dbReference type="AlphaFoldDB" id="A0AA36IAY1"/>
<keyword evidence="2" id="KW-0802">TPR repeat</keyword>
<organism evidence="3 4">
    <name type="scientific">Effrenium voratum</name>
    <dbReference type="NCBI Taxonomy" id="2562239"/>
    <lineage>
        <taxon>Eukaryota</taxon>
        <taxon>Sar</taxon>
        <taxon>Alveolata</taxon>
        <taxon>Dinophyceae</taxon>
        <taxon>Suessiales</taxon>
        <taxon>Symbiodiniaceae</taxon>
        <taxon>Effrenium</taxon>
    </lineage>
</organism>
<gene>
    <name evidence="3" type="ORF">EVOR1521_LOCUS11061</name>
</gene>
<protein>
    <submittedName>
        <fullName evidence="3">Uncharacterized protein</fullName>
    </submittedName>
</protein>
<keyword evidence="1" id="KW-0677">Repeat</keyword>
<sequence>MTCVGSYEDVKQSLRESIICIFRERLRKESSAVPGKPLTGQAREDFVSNTYAYLQLSAAKLLDKKMRPDATGESAFGAARLQAQRCSRLAYEAELVGNWDRAAQLLQNRFLIQGLSLREDPEEWLGFAKFCARRRNRQAAAEEALCQAAKLLGAGKEVSKEVALEAAFRAVSERL</sequence>
<dbReference type="PANTHER" id="PTHR44314:SF1">
    <property type="entry name" value="CILIA- AND FLAGELLA-ASSOCIATED PROTEIN 70"/>
    <property type="match status" value="1"/>
</dbReference>
<dbReference type="GO" id="GO:0070062">
    <property type="term" value="C:extracellular exosome"/>
    <property type="evidence" value="ECO:0007669"/>
    <property type="project" value="TreeGrafter"/>
</dbReference>
<dbReference type="GO" id="GO:0031514">
    <property type="term" value="C:motile cilium"/>
    <property type="evidence" value="ECO:0007669"/>
    <property type="project" value="TreeGrafter"/>
</dbReference>
<reference evidence="3" key="1">
    <citation type="submission" date="2023-08" db="EMBL/GenBank/DDBJ databases">
        <authorList>
            <person name="Chen Y."/>
            <person name="Shah S."/>
            <person name="Dougan E. K."/>
            <person name="Thang M."/>
            <person name="Chan C."/>
        </authorList>
    </citation>
    <scope>NUCLEOTIDE SEQUENCE</scope>
</reference>
<dbReference type="GO" id="GO:0060271">
    <property type="term" value="P:cilium assembly"/>
    <property type="evidence" value="ECO:0007669"/>
    <property type="project" value="TreeGrafter"/>
</dbReference>
<comment type="caution">
    <text evidence="3">The sequence shown here is derived from an EMBL/GenBank/DDBJ whole genome shotgun (WGS) entry which is preliminary data.</text>
</comment>
<evidence type="ECO:0000256" key="1">
    <source>
        <dbReference type="ARBA" id="ARBA00022737"/>
    </source>
</evidence>
<name>A0AA36IAY1_9DINO</name>
<proteinExistence type="predicted"/>